<gene>
    <name evidence="1" type="primary">Acey_s0052.g2201</name>
    <name evidence="1" type="ORF">Y032_0052g2201</name>
</gene>
<dbReference type="AlphaFoldDB" id="A0A016U851"/>
<keyword evidence="2" id="KW-1185">Reference proteome</keyword>
<dbReference type="EMBL" id="JARK01001388">
    <property type="protein sequence ID" value="EYC11076.1"/>
    <property type="molecule type" value="Genomic_DNA"/>
</dbReference>
<evidence type="ECO:0000313" key="1">
    <source>
        <dbReference type="EMBL" id="EYC11076.1"/>
    </source>
</evidence>
<reference evidence="2" key="1">
    <citation type="journal article" date="2015" name="Nat. Genet.">
        <title>The genome and transcriptome of the zoonotic hookworm Ancylostoma ceylanicum identify infection-specific gene families.</title>
        <authorList>
            <person name="Schwarz E.M."/>
            <person name="Hu Y."/>
            <person name="Antoshechkin I."/>
            <person name="Miller M.M."/>
            <person name="Sternberg P.W."/>
            <person name="Aroian R.V."/>
        </authorList>
    </citation>
    <scope>NUCLEOTIDE SEQUENCE</scope>
    <source>
        <strain evidence="2">HY135</strain>
    </source>
</reference>
<comment type="caution">
    <text evidence="1">The sequence shown here is derived from an EMBL/GenBank/DDBJ whole genome shotgun (WGS) entry which is preliminary data.</text>
</comment>
<name>A0A016U851_9BILA</name>
<organism evidence="1 2">
    <name type="scientific">Ancylostoma ceylanicum</name>
    <dbReference type="NCBI Taxonomy" id="53326"/>
    <lineage>
        <taxon>Eukaryota</taxon>
        <taxon>Metazoa</taxon>
        <taxon>Ecdysozoa</taxon>
        <taxon>Nematoda</taxon>
        <taxon>Chromadorea</taxon>
        <taxon>Rhabditida</taxon>
        <taxon>Rhabditina</taxon>
        <taxon>Rhabditomorpha</taxon>
        <taxon>Strongyloidea</taxon>
        <taxon>Ancylostomatidae</taxon>
        <taxon>Ancylostomatinae</taxon>
        <taxon>Ancylostoma</taxon>
    </lineage>
</organism>
<sequence length="66" mass="7710">MDRLPDCTITAERERGIWREHALSGRVEQVPPRFCSRDANKPHTQSVYLFDEDGNCNNESLELELY</sequence>
<proteinExistence type="predicted"/>
<dbReference type="Proteomes" id="UP000024635">
    <property type="component" value="Unassembled WGS sequence"/>
</dbReference>
<evidence type="ECO:0000313" key="2">
    <source>
        <dbReference type="Proteomes" id="UP000024635"/>
    </source>
</evidence>
<accession>A0A016U851</accession>
<protein>
    <submittedName>
        <fullName evidence="1">Uncharacterized protein</fullName>
    </submittedName>
</protein>